<accession>A0A2P8C7L2</accession>
<gene>
    <name evidence="1" type="ORF">CLV93_11286</name>
</gene>
<reference evidence="1 2" key="1">
    <citation type="submission" date="2018-03" db="EMBL/GenBank/DDBJ databases">
        <title>Genomic Encyclopedia of Archaeal and Bacterial Type Strains, Phase II (KMG-II): from individual species to whole genera.</title>
        <authorList>
            <person name="Goeker M."/>
        </authorList>
    </citation>
    <scope>NUCLEOTIDE SEQUENCE [LARGE SCALE GENOMIC DNA]</scope>
    <source>
        <strain evidence="1 2">DSM 27267</strain>
    </source>
</reference>
<comment type="caution">
    <text evidence="1">The sequence shown here is derived from an EMBL/GenBank/DDBJ whole genome shotgun (WGS) entry which is preliminary data.</text>
</comment>
<dbReference type="AlphaFoldDB" id="A0A2P8C7L2"/>
<organism evidence="1 2">
    <name type="scientific">Prolixibacter denitrificans</name>
    <dbReference type="NCBI Taxonomy" id="1541063"/>
    <lineage>
        <taxon>Bacteria</taxon>
        <taxon>Pseudomonadati</taxon>
        <taxon>Bacteroidota</taxon>
        <taxon>Bacteroidia</taxon>
        <taxon>Marinilabiliales</taxon>
        <taxon>Prolixibacteraceae</taxon>
        <taxon>Prolixibacter</taxon>
    </lineage>
</organism>
<proteinExistence type="predicted"/>
<evidence type="ECO:0000313" key="1">
    <source>
        <dbReference type="EMBL" id="PSK80951.1"/>
    </source>
</evidence>
<name>A0A2P8C7L2_9BACT</name>
<dbReference type="Proteomes" id="UP000240621">
    <property type="component" value="Unassembled WGS sequence"/>
</dbReference>
<sequence>MTITFLSAKLGRKLVEIVPIYKTGLLLGKPICWQDGLGKFGGNSIGGSTPTQFFFD</sequence>
<dbReference type="EMBL" id="PYGC01000012">
    <property type="protein sequence ID" value="PSK80951.1"/>
    <property type="molecule type" value="Genomic_DNA"/>
</dbReference>
<evidence type="ECO:0000313" key="2">
    <source>
        <dbReference type="Proteomes" id="UP000240621"/>
    </source>
</evidence>
<protein>
    <submittedName>
        <fullName evidence="1">Uncharacterized protein</fullName>
    </submittedName>
</protein>